<gene>
    <name evidence="1" type="ORF">AUO94_07535</name>
</gene>
<accession>A0ABM5WW07</accession>
<evidence type="ECO:0000313" key="1">
    <source>
        <dbReference type="EMBL" id="ALS78519.1"/>
    </source>
</evidence>
<name>A0ABM5WW07_9BACL</name>
<sequence length="86" mass="10341">MKYRHFKNAIESEYKKPLKDLMYEVCVVKNLNAVEGSKKVGIAKEVFVYWRHFYRLEARQRLFDQTINELNKSFFNATNEKNISEC</sequence>
<keyword evidence="2" id="KW-1185">Reference proteome</keyword>
<dbReference type="Proteomes" id="UP000065533">
    <property type="component" value="Chromosome"/>
</dbReference>
<evidence type="ECO:0008006" key="3">
    <source>
        <dbReference type="Google" id="ProtNLM"/>
    </source>
</evidence>
<dbReference type="RefSeq" id="WP_058385178.1">
    <property type="nucleotide sequence ID" value="NZ_CP013661.2"/>
</dbReference>
<proteinExistence type="predicted"/>
<dbReference type="EMBL" id="CP013661">
    <property type="protein sequence ID" value="ALS78519.1"/>
    <property type="molecule type" value="Genomic_DNA"/>
</dbReference>
<reference evidence="1" key="1">
    <citation type="submission" date="2016-01" db="EMBL/GenBank/DDBJ databases">
        <title>Complete genome of Planococcus kocurri type strain.</title>
        <authorList>
            <person name="See-Too W.S."/>
        </authorList>
    </citation>
    <scope>NUCLEOTIDE SEQUENCE [LARGE SCALE GENOMIC DNA]</scope>
    <source>
        <strain evidence="1">ATCC 43650</strain>
    </source>
</reference>
<evidence type="ECO:0000313" key="2">
    <source>
        <dbReference type="Proteomes" id="UP000065533"/>
    </source>
</evidence>
<organism evidence="1 2">
    <name type="scientific">Planococcus kocurii</name>
    <dbReference type="NCBI Taxonomy" id="1374"/>
    <lineage>
        <taxon>Bacteria</taxon>
        <taxon>Bacillati</taxon>
        <taxon>Bacillota</taxon>
        <taxon>Bacilli</taxon>
        <taxon>Bacillales</taxon>
        <taxon>Caryophanaceae</taxon>
        <taxon>Planococcus</taxon>
    </lineage>
</organism>
<protein>
    <recommendedName>
        <fullName evidence="3">Transposase</fullName>
    </recommendedName>
</protein>